<proteinExistence type="predicted"/>
<keyword evidence="4" id="KW-0010">Activator</keyword>
<dbReference type="Proteomes" id="UP000245207">
    <property type="component" value="Unassembled WGS sequence"/>
</dbReference>
<evidence type="ECO:0000256" key="5">
    <source>
        <dbReference type="ARBA" id="ARBA00023163"/>
    </source>
</evidence>
<dbReference type="GO" id="GO:0043565">
    <property type="term" value="F:sequence-specific DNA binding"/>
    <property type="evidence" value="ECO:0007669"/>
    <property type="project" value="InterPro"/>
</dbReference>
<dbReference type="PROSITE" id="PS51806">
    <property type="entry name" value="DOG1"/>
    <property type="match status" value="1"/>
</dbReference>
<name>A0A2U1KSY7_ARTAN</name>
<dbReference type="EMBL" id="PKPP01014253">
    <property type="protein sequence ID" value="PWA39864.1"/>
    <property type="molecule type" value="Genomic_DNA"/>
</dbReference>
<comment type="caution">
    <text evidence="8">The sequence shown here is derived from an EMBL/GenBank/DDBJ whole genome shotgun (WGS) entry which is preliminary data.</text>
</comment>
<organism evidence="8 9">
    <name type="scientific">Artemisia annua</name>
    <name type="common">Sweet wormwood</name>
    <dbReference type="NCBI Taxonomy" id="35608"/>
    <lineage>
        <taxon>Eukaryota</taxon>
        <taxon>Viridiplantae</taxon>
        <taxon>Streptophyta</taxon>
        <taxon>Embryophyta</taxon>
        <taxon>Tracheophyta</taxon>
        <taxon>Spermatophyta</taxon>
        <taxon>Magnoliopsida</taxon>
        <taxon>eudicotyledons</taxon>
        <taxon>Gunneridae</taxon>
        <taxon>Pentapetalae</taxon>
        <taxon>asterids</taxon>
        <taxon>campanulids</taxon>
        <taxon>Asterales</taxon>
        <taxon>Asteraceae</taxon>
        <taxon>Asteroideae</taxon>
        <taxon>Anthemideae</taxon>
        <taxon>Artemisiinae</taxon>
        <taxon>Artemisia</taxon>
    </lineage>
</organism>
<evidence type="ECO:0000256" key="4">
    <source>
        <dbReference type="ARBA" id="ARBA00023159"/>
    </source>
</evidence>
<sequence>MILAQIEPFPDLQIEPFTDQQIMRIYELQNIILEGEKILSKEHAKVNQSLSDAIISENLKFPYHAANYMAQMSTAMNKLSNLGDIVNQADKLRLQTIHSLYQLMTTRQASRSLMAIGEYFHRIHSLSSLWGTREQKP</sequence>
<keyword evidence="6" id="KW-0539">Nucleus</keyword>
<evidence type="ECO:0000256" key="3">
    <source>
        <dbReference type="ARBA" id="ARBA00023125"/>
    </source>
</evidence>
<dbReference type="InterPro" id="IPR025422">
    <property type="entry name" value="TGA_domain"/>
</dbReference>
<dbReference type="GO" id="GO:0005634">
    <property type="term" value="C:nucleus"/>
    <property type="evidence" value="ECO:0007669"/>
    <property type="project" value="UniProtKB-SubCell"/>
</dbReference>
<keyword evidence="3" id="KW-0238">DNA-binding</keyword>
<evidence type="ECO:0000259" key="7">
    <source>
        <dbReference type="PROSITE" id="PS51806"/>
    </source>
</evidence>
<dbReference type="PANTHER" id="PTHR45693">
    <property type="entry name" value="TRANSCRIPTION FACTOR TGA9"/>
    <property type="match status" value="1"/>
</dbReference>
<comment type="subcellular location">
    <subcellularLocation>
        <location evidence="1">Nucleus</location>
    </subcellularLocation>
</comment>
<reference evidence="8 9" key="1">
    <citation type="journal article" date="2018" name="Mol. Plant">
        <title>The genome of Artemisia annua provides insight into the evolution of Asteraceae family and artemisinin biosynthesis.</title>
        <authorList>
            <person name="Shen Q."/>
            <person name="Zhang L."/>
            <person name="Liao Z."/>
            <person name="Wang S."/>
            <person name="Yan T."/>
            <person name="Shi P."/>
            <person name="Liu M."/>
            <person name="Fu X."/>
            <person name="Pan Q."/>
            <person name="Wang Y."/>
            <person name="Lv Z."/>
            <person name="Lu X."/>
            <person name="Zhang F."/>
            <person name="Jiang W."/>
            <person name="Ma Y."/>
            <person name="Chen M."/>
            <person name="Hao X."/>
            <person name="Li L."/>
            <person name="Tang Y."/>
            <person name="Lv G."/>
            <person name="Zhou Y."/>
            <person name="Sun X."/>
            <person name="Brodelius P.E."/>
            <person name="Rose J.K.C."/>
            <person name="Tang K."/>
        </authorList>
    </citation>
    <scope>NUCLEOTIDE SEQUENCE [LARGE SCALE GENOMIC DNA]</scope>
    <source>
        <strain evidence="9">cv. Huhao1</strain>
        <tissue evidence="8">Leaf</tissue>
    </source>
</reference>
<feature type="domain" description="DOG1" evidence="7">
    <location>
        <begin position="1"/>
        <end position="133"/>
    </location>
</feature>
<evidence type="ECO:0000256" key="6">
    <source>
        <dbReference type="ARBA" id="ARBA00023242"/>
    </source>
</evidence>
<dbReference type="OrthoDB" id="2015618at2759"/>
<evidence type="ECO:0000256" key="1">
    <source>
        <dbReference type="ARBA" id="ARBA00004123"/>
    </source>
</evidence>
<accession>A0A2U1KSY7</accession>
<protein>
    <recommendedName>
        <fullName evidence="7">DOG1 domain-containing protein</fullName>
    </recommendedName>
</protein>
<keyword evidence="5" id="KW-0804">Transcription</keyword>
<gene>
    <name evidence="8" type="ORF">CTI12_AA568290</name>
</gene>
<dbReference type="GO" id="GO:0006351">
    <property type="term" value="P:DNA-templated transcription"/>
    <property type="evidence" value="ECO:0007669"/>
    <property type="project" value="InterPro"/>
</dbReference>
<dbReference type="AlphaFoldDB" id="A0A2U1KSY7"/>
<keyword evidence="2" id="KW-0805">Transcription regulation</keyword>
<evidence type="ECO:0000313" key="9">
    <source>
        <dbReference type="Proteomes" id="UP000245207"/>
    </source>
</evidence>
<dbReference type="PANTHER" id="PTHR45693:SF13">
    <property type="entry name" value="TRANSCRIPTION FACTOR TGA10"/>
    <property type="match status" value="1"/>
</dbReference>
<evidence type="ECO:0000256" key="2">
    <source>
        <dbReference type="ARBA" id="ARBA00023015"/>
    </source>
</evidence>
<dbReference type="STRING" id="35608.A0A2U1KSY7"/>
<keyword evidence="9" id="KW-1185">Reference proteome</keyword>
<evidence type="ECO:0000313" key="8">
    <source>
        <dbReference type="EMBL" id="PWA39864.1"/>
    </source>
</evidence>